<dbReference type="EMBL" id="JAKNJB010000006">
    <property type="protein sequence ID" value="MCG4526334.1"/>
    <property type="molecule type" value="Genomic_DNA"/>
</dbReference>
<name>A0ABS9M7H2_9FIRM</name>
<sequence>MRIILYAEHIRVLWRTGSLVIGVLPRLQPQDGDLPQLASCRPGTTLLVAEQWAEDGRSGFLYRVDAGRGEGQIQWLSASRMPRRAGRMAVTVKDVHPVRYSDWLGLGPQFLFAVSKSCHRDYNLMLVPSRAQGRPGRDPWLYCIQLQIKPISGV</sequence>
<protein>
    <submittedName>
        <fullName evidence="1">Uncharacterized protein</fullName>
    </submittedName>
</protein>
<dbReference type="RefSeq" id="WP_177694393.1">
    <property type="nucleotide sequence ID" value="NZ_JAKNJB010000006.1"/>
</dbReference>
<evidence type="ECO:0000313" key="2">
    <source>
        <dbReference type="Proteomes" id="UP001200313"/>
    </source>
</evidence>
<reference evidence="1 2" key="1">
    <citation type="submission" date="2022-01" db="EMBL/GenBank/DDBJ databases">
        <title>Collection of gut derived symbiotic bacterial strains cultured from healthy donors.</title>
        <authorList>
            <person name="Lin H."/>
            <person name="Kohout C."/>
            <person name="Waligurski E."/>
            <person name="Pamer E.G."/>
        </authorList>
    </citation>
    <scope>NUCLEOTIDE SEQUENCE [LARGE SCALE GENOMIC DNA]</scope>
    <source>
        <strain evidence="1 2">DFI.3.7</strain>
    </source>
</reference>
<accession>A0ABS9M7H2</accession>
<organism evidence="1 2">
    <name type="scientific">Intestinimonas massiliensis</name>
    <name type="common">ex Afouda et al. 2020</name>
    <dbReference type="NCBI Taxonomy" id="1673721"/>
    <lineage>
        <taxon>Bacteria</taxon>
        <taxon>Bacillati</taxon>
        <taxon>Bacillota</taxon>
        <taxon>Clostridia</taxon>
        <taxon>Eubacteriales</taxon>
        <taxon>Intestinimonas</taxon>
    </lineage>
</organism>
<dbReference type="Proteomes" id="UP001200313">
    <property type="component" value="Unassembled WGS sequence"/>
</dbReference>
<gene>
    <name evidence="1" type="ORF">L0P79_04495</name>
</gene>
<comment type="caution">
    <text evidence="1">The sequence shown here is derived from an EMBL/GenBank/DDBJ whole genome shotgun (WGS) entry which is preliminary data.</text>
</comment>
<proteinExistence type="predicted"/>
<keyword evidence="2" id="KW-1185">Reference proteome</keyword>
<evidence type="ECO:0000313" key="1">
    <source>
        <dbReference type="EMBL" id="MCG4526334.1"/>
    </source>
</evidence>